<keyword evidence="8" id="KW-1185">Reference proteome</keyword>
<dbReference type="InterPro" id="IPR051459">
    <property type="entry name" value="Cytochrome_c-type_DH"/>
</dbReference>
<keyword evidence="5" id="KW-0732">Signal</keyword>
<keyword evidence="2 4" id="KW-0479">Metal-binding</keyword>
<evidence type="ECO:0000313" key="8">
    <source>
        <dbReference type="Proteomes" id="UP000616201"/>
    </source>
</evidence>
<feature type="domain" description="Cytochrome c" evidence="6">
    <location>
        <begin position="33"/>
        <end position="122"/>
    </location>
</feature>
<proteinExistence type="predicted"/>
<dbReference type="InterPro" id="IPR036909">
    <property type="entry name" value="Cyt_c-like_dom_sf"/>
</dbReference>
<evidence type="ECO:0000256" key="2">
    <source>
        <dbReference type="ARBA" id="ARBA00022723"/>
    </source>
</evidence>
<dbReference type="InterPro" id="IPR009056">
    <property type="entry name" value="Cyt_c-like_dom"/>
</dbReference>
<evidence type="ECO:0000313" key="7">
    <source>
        <dbReference type="EMBL" id="MBE8714634.1"/>
    </source>
</evidence>
<comment type="caution">
    <text evidence="7">The sequence shown here is derived from an EMBL/GenBank/DDBJ whole genome shotgun (WGS) entry which is preliminary data.</text>
</comment>
<dbReference type="GO" id="GO:0009055">
    <property type="term" value="F:electron transfer activity"/>
    <property type="evidence" value="ECO:0007669"/>
    <property type="project" value="InterPro"/>
</dbReference>
<keyword evidence="3 4" id="KW-0408">Iron</keyword>
<feature type="chain" id="PRO_5037163563" evidence="5">
    <location>
        <begin position="22"/>
        <end position="142"/>
    </location>
</feature>
<evidence type="ECO:0000256" key="3">
    <source>
        <dbReference type="ARBA" id="ARBA00023004"/>
    </source>
</evidence>
<dbReference type="GO" id="GO:0020037">
    <property type="term" value="F:heme binding"/>
    <property type="evidence" value="ECO:0007669"/>
    <property type="project" value="InterPro"/>
</dbReference>
<dbReference type="Gene3D" id="1.10.760.10">
    <property type="entry name" value="Cytochrome c-like domain"/>
    <property type="match status" value="1"/>
</dbReference>
<feature type="signal peptide" evidence="5">
    <location>
        <begin position="1"/>
        <end position="21"/>
    </location>
</feature>
<dbReference type="AlphaFoldDB" id="A0A928V1X5"/>
<dbReference type="PROSITE" id="PS51007">
    <property type="entry name" value="CYTC"/>
    <property type="match status" value="1"/>
</dbReference>
<dbReference type="PANTHER" id="PTHR35008:SF4">
    <property type="entry name" value="BLL4482 PROTEIN"/>
    <property type="match status" value="1"/>
</dbReference>
<organism evidence="7 8">
    <name type="scientific">Sphingobacterium hungaricum</name>
    <dbReference type="NCBI Taxonomy" id="2082723"/>
    <lineage>
        <taxon>Bacteria</taxon>
        <taxon>Pseudomonadati</taxon>
        <taxon>Bacteroidota</taxon>
        <taxon>Sphingobacteriia</taxon>
        <taxon>Sphingobacteriales</taxon>
        <taxon>Sphingobacteriaceae</taxon>
        <taxon>Sphingobacterium</taxon>
    </lineage>
</organism>
<evidence type="ECO:0000256" key="4">
    <source>
        <dbReference type="PROSITE-ProRule" id="PRU00433"/>
    </source>
</evidence>
<accession>A0A928V1X5</accession>
<dbReference type="SUPFAM" id="SSF46626">
    <property type="entry name" value="Cytochrome c"/>
    <property type="match status" value="1"/>
</dbReference>
<dbReference type="RefSeq" id="WP_196936113.1">
    <property type="nucleotide sequence ID" value="NZ_MU158698.1"/>
</dbReference>
<dbReference type="Pfam" id="PF00034">
    <property type="entry name" value="Cytochrom_C"/>
    <property type="match status" value="1"/>
</dbReference>
<dbReference type="Proteomes" id="UP000616201">
    <property type="component" value="Unassembled WGS sequence"/>
</dbReference>
<sequence>MPSFKLSTSLFAILGLVIAFSNCQSKESVEKAQYVANGRKLFATHCQNCHGADGKGLGKLYPPLDDTLFYKEHQDKLACYIKYGIDTTIHVHGIAYNSKMPENPTLTPIDIAYLITYITTEFGNSETKVSVDDVNKQLENCQ</sequence>
<protein>
    <submittedName>
        <fullName evidence="7">Cytochrome C</fullName>
    </submittedName>
</protein>
<dbReference type="PANTHER" id="PTHR35008">
    <property type="entry name" value="BLL4482 PROTEIN-RELATED"/>
    <property type="match status" value="1"/>
</dbReference>
<dbReference type="EMBL" id="PRDK01000007">
    <property type="protein sequence ID" value="MBE8714634.1"/>
    <property type="molecule type" value="Genomic_DNA"/>
</dbReference>
<evidence type="ECO:0000256" key="1">
    <source>
        <dbReference type="ARBA" id="ARBA00022617"/>
    </source>
</evidence>
<evidence type="ECO:0000256" key="5">
    <source>
        <dbReference type="SAM" id="SignalP"/>
    </source>
</evidence>
<dbReference type="GO" id="GO:0046872">
    <property type="term" value="F:metal ion binding"/>
    <property type="evidence" value="ECO:0007669"/>
    <property type="project" value="UniProtKB-KW"/>
</dbReference>
<gene>
    <name evidence="7" type="ORF">C4F49_13175</name>
</gene>
<evidence type="ECO:0000259" key="6">
    <source>
        <dbReference type="PROSITE" id="PS51007"/>
    </source>
</evidence>
<reference evidence="7" key="1">
    <citation type="submission" date="2018-02" db="EMBL/GenBank/DDBJ databases">
        <authorList>
            <person name="Vasarhelyi B.M."/>
            <person name="Deshmukh S."/>
            <person name="Balint B."/>
            <person name="Kukolya J."/>
        </authorList>
    </citation>
    <scope>NUCLEOTIDE SEQUENCE</scope>
    <source>
        <strain evidence="7">KB22</strain>
    </source>
</reference>
<keyword evidence="1 4" id="KW-0349">Heme</keyword>
<name>A0A928V1X5_9SPHI</name>